<gene>
    <name evidence="9" type="ORF">F4Y42_06865</name>
</gene>
<keyword evidence="3 9" id="KW-0808">Transferase</keyword>
<reference evidence="9" key="1">
    <citation type="submission" date="2019-09" db="EMBL/GenBank/DDBJ databases">
        <title>Characterisation of the sponge microbiome using genome-centric metagenomics.</title>
        <authorList>
            <person name="Engelberts J.P."/>
            <person name="Robbins S.J."/>
            <person name="De Goeij J.M."/>
            <person name="Aranda M."/>
            <person name="Bell S.C."/>
            <person name="Webster N.S."/>
        </authorList>
    </citation>
    <scope>NUCLEOTIDE SEQUENCE</scope>
    <source>
        <strain evidence="9">SB0664_bin_27</strain>
    </source>
</reference>
<evidence type="ECO:0000256" key="1">
    <source>
        <dbReference type="ARBA" id="ARBA00004651"/>
    </source>
</evidence>
<feature type="transmembrane region" description="Helical" evidence="8">
    <location>
        <begin position="304"/>
        <end position="325"/>
    </location>
</feature>
<feature type="transmembrane region" description="Helical" evidence="8">
    <location>
        <begin position="91"/>
        <end position="107"/>
    </location>
</feature>
<evidence type="ECO:0000256" key="5">
    <source>
        <dbReference type="ARBA" id="ARBA00022989"/>
    </source>
</evidence>
<keyword evidence="4 8" id="KW-0812">Transmembrane</keyword>
<dbReference type="AlphaFoldDB" id="A0A6B0YUN0"/>
<dbReference type="PANTHER" id="PTHR22926">
    <property type="entry name" value="PHOSPHO-N-ACETYLMURAMOYL-PENTAPEPTIDE-TRANSFERASE"/>
    <property type="match status" value="1"/>
</dbReference>
<dbReference type="CDD" id="cd06853">
    <property type="entry name" value="GT_WecA_like"/>
    <property type="match status" value="1"/>
</dbReference>
<keyword evidence="7" id="KW-0479">Metal-binding</keyword>
<feature type="transmembrane region" description="Helical" evidence="8">
    <location>
        <begin position="260"/>
        <end position="278"/>
    </location>
</feature>
<comment type="subcellular location">
    <subcellularLocation>
        <location evidence="1">Cell membrane</location>
        <topology evidence="1">Multi-pass membrane protein</topology>
    </subcellularLocation>
</comment>
<evidence type="ECO:0000256" key="8">
    <source>
        <dbReference type="SAM" id="Phobius"/>
    </source>
</evidence>
<sequence>MFYLSIILAALILTLIFTPVSVRLGHRLGLVDRPGERRKHAGVVPRTGGLAIFAAFTLTVLALLLLMAGALPLLDDSWLPPQDDPKESRRFIALLIGGAFCALAGFLDDRYEFSWRPQFAIQVAAGLIAVAGLIFIKHVNNPFADGFLFGPDGFPWWLLAPLTLFWFMGMMNTVNFLDGLNGLVAGVTVIFCAILSIHMIFVTQPPQLSVAVLPVALLGVGLGFLVFNFAPARIFMGSSGSYFLGFALAALGIIGGARLATVLLILGLPILDVVWLIYSRLRRGVSVGQGGRDHLHLRLRDKGLAEHTIVVGYWAFCALFGGLTLLLDDRLYKLVALIGLAIIGLLVLLWAARPSTLSEDK</sequence>
<accession>A0A6B0YUN0</accession>
<dbReference type="GO" id="GO:0071555">
    <property type="term" value="P:cell wall organization"/>
    <property type="evidence" value="ECO:0007669"/>
    <property type="project" value="TreeGrafter"/>
</dbReference>
<dbReference type="Pfam" id="PF00953">
    <property type="entry name" value="Glycos_transf_4"/>
    <property type="match status" value="1"/>
</dbReference>
<evidence type="ECO:0000256" key="2">
    <source>
        <dbReference type="ARBA" id="ARBA00022475"/>
    </source>
</evidence>
<feature type="transmembrane region" description="Helical" evidence="8">
    <location>
        <begin position="208"/>
        <end position="227"/>
    </location>
</feature>
<evidence type="ECO:0000313" key="9">
    <source>
        <dbReference type="EMBL" id="MXY93158.1"/>
    </source>
</evidence>
<feature type="transmembrane region" description="Helical" evidence="8">
    <location>
        <begin position="183"/>
        <end position="202"/>
    </location>
</feature>
<feature type="binding site" evidence="7">
    <location>
        <position position="175"/>
    </location>
    <ligand>
        <name>Mg(2+)</name>
        <dbReference type="ChEBI" id="CHEBI:18420"/>
    </ligand>
</feature>
<organism evidence="9">
    <name type="scientific">Caldilineaceae bacterium SB0664_bin_27</name>
    <dbReference type="NCBI Taxonomy" id="2605260"/>
    <lineage>
        <taxon>Bacteria</taxon>
        <taxon>Bacillati</taxon>
        <taxon>Chloroflexota</taxon>
        <taxon>Caldilineae</taxon>
        <taxon>Caldilineales</taxon>
        <taxon>Caldilineaceae</taxon>
    </lineage>
</organism>
<feature type="transmembrane region" description="Helical" evidence="8">
    <location>
        <begin position="156"/>
        <end position="176"/>
    </location>
</feature>
<evidence type="ECO:0000256" key="6">
    <source>
        <dbReference type="ARBA" id="ARBA00023136"/>
    </source>
</evidence>
<keyword evidence="7" id="KW-0460">Magnesium</keyword>
<name>A0A6B0YUN0_9CHLR</name>
<proteinExistence type="predicted"/>
<evidence type="ECO:0000256" key="7">
    <source>
        <dbReference type="PIRSR" id="PIRSR600715-1"/>
    </source>
</evidence>
<dbReference type="EMBL" id="VXRG01000061">
    <property type="protein sequence ID" value="MXY93158.1"/>
    <property type="molecule type" value="Genomic_DNA"/>
</dbReference>
<dbReference type="GO" id="GO:0046872">
    <property type="term" value="F:metal ion binding"/>
    <property type="evidence" value="ECO:0007669"/>
    <property type="project" value="UniProtKB-KW"/>
</dbReference>
<dbReference type="GO" id="GO:0016780">
    <property type="term" value="F:phosphotransferase activity, for other substituted phosphate groups"/>
    <property type="evidence" value="ECO:0007669"/>
    <property type="project" value="InterPro"/>
</dbReference>
<evidence type="ECO:0000256" key="4">
    <source>
        <dbReference type="ARBA" id="ARBA00022692"/>
    </source>
</evidence>
<dbReference type="PANTHER" id="PTHR22926:SF3">
    <property type="entry name" value="UNDECAPRENYL-PHOSPHATE ALPHA-N-ACETYLGLUCOSAMINYL 1-PHOSPHATE TRANSFERASE"/>
    <property type="match status" value="1"/>
</dbReference>
<dbReference type="GO" id="GO:0005886">
    <property type="term" value="C:plasma membrane"/>
    <property type="evidence" value="ECO:0007669"/>
    <property type="project" value="UniProtKB-SubCell"/>
</dbReference>
<dbReference type="GO" id="GO:0044038">
    <property type="term" value="P:cell wall macromolecule biosynthetic process"/>
    <property type="evidence" value="ECO:0007669"/>
    <property type="project" value="TreeGrafter"/>
</dbReference>
<keyword evidence="5 8" id="KW-1133">Transmembrane helix</keyword>
<comment type="caution">
    <text evidence="9">The sequence shown here is derived from an EMBL/GenBank/DDBJ whole genome shotgun (WGS) entry which is preliminary data.</text>
</comment>
<comment type="cofactor">
    <cofactor evidence="7">
        <name>Mg(2+)</name>
        <dbReference type="ChEBI" id="CHEBI:18420"/>
    </cofactor>
</comment>
<feature type="transmembrane region" description="Helical" evidence="8">
    <location>
        <begin position="47"/>
        <end position="71"/>
    </location>
</feature>
<protein>
    <submittedName>
        <fullName evidence="9">Undecaprenyl/decaprenyl-phosphate alpha-N-acetylglucosaminyl 1-phosphate transferase</fullName>
    </submittedName>
</protein>
<dbReference type="GO" id="GO:0009103">
    <property type="term" value="P:lipopolysaccharide biosynthetic process"/>
    <property type="evidence" value="ECO:0007669"/>
    <property type="project" value="TreeGrafter"/>
</dbReference>
<feature type="transmembrane region" description="Helical" evidence="8">
    <location>
        <begin position="234"/>
        <end position="254"/>
    </location>
</feature>
<feature type="transmembrane region" description="Helical" evidence="8">
    <location>
        <begin position="331"/>
        <end position="352"/>
    </location>
</feature>
<evidence type="ECO:0000256" key="3">
    <source>
        <dbReference type="ARBA" id="ARBA00022679"/>
    </source>
</evidence>
<keyword evidence="6 8" id="KW-0472">Membrane</keyword>
<feature type="transmembrane region" description="Helical" evidence="8">
    <location>
        <begin position="6"/>
        <end position="26"/>
    </location>
</feature>
<keyword evidence="2" id="KW-1003">Cell membrane</keyword>
<feature type="transmembrane region" description="Helical" evidence="8">
    <location>
        <begin position="119"/>
        <end position="136"/>
    </location>
</feature>
<dbReference type="InterPro" id="IPR000715">
    <property type="entry name" value="Glycosyl_transferase_4"/>
</dbReference>